<sequence>MLRPFTVQNCTGDNKVPKNKLNLVKSIPARSLLSVLRGAIGLQFSTCFGSFPFDSKIKEDSLIDGAKIPPSRQSLKTSMRTGASCKVIWS</sequence>
<organism evidence="1 2">
    <name type="scientific">Xenopus laevis</name>
    <name type="common">African clawed frog</name>
    <dbReference type="NCBI Taxonomy" id="8355"/>
    <lineage>
        <taxon>Eukaryota</taxon>
        <taxon>Metazoa</taxon>
        <taxon>Chordata</taxon>
        <taxon>Craniata</taxon>
        <taxon>Vertebrata</taxon>
        <taxon>Euteleostomi</taxon>
        <taxon>Amphibia</taxon>
        <taxon>Batrachia</taxon>
        <taxon>Anura</taxon>
        <taxon>Pipoidea</taxon>
        <taxon>Pipidae</taxon>
        <taxon>Xenopodinae</taxon>
        <taxon>Xenopus</taxon>
        <taxon>Xenopus</taxon>
    </lineage>
</organism>
<evidence type="ECO:0000313" key="2">
    <source>
        <dbReference type="Proteomes" id="UP000694892"/>
    </source>
</evidence>
<evidence type="ECO:0000313" key="1">
    <source>
        <dbReference type="EMBL" id="OCU00282.1"/>
    </source>
</evidence>
<name>A0A974E0F3_XENLA</name>
<gene>
    <name evidence="1" type="ORF">XELAEV_18006050mg</name>
</gene>
<dbReference type="AlphaFoldDB" id="A0A974E0F3"/>
<dbReference type="EMBL" id="CM004466">
    <property type="protein sequence ID" value="OCU00282.1"/>
    <property type="molecule type" value="Genomic_DNA"/>
</dbReference>
<protein>
    <submittedName>
        <fullName evidence="1">Uncharacterized protein</fullName>
    </submittedName>
</protein>
<dbReference type="Proteomes" id="UP000694892">
    <property type="component" value="Chromosome 1L"/>
</dbReference>
<reference evidence="2" key="1">
    <citation type="journal article" date="2016" name="Nature">
        <title>Genome evolution in the allotetraploid frog Xenopus laevis.</title>
        <authorList>
            <person name="Session A.M."/>
            <person name="Uno Y."/>
            <person name="Kwon T."/>
            <person name="Chapman J.A."/>
            <person name="Toyoda A."/>
            <person name="Takahashi S."/>
            <person name="Fukui A."/>
            <person name="Hikosaka A."/>
            <person name="Suzuki A."/>
            <person name="Kondo M."/>
            <person name="van Heeringen S.J."/>
            <person name="Quigley I."/>
            <person name="Heinz S."/>
            <person name="Ogino H."/>
            <person name="Ochi H."/>
            <person name="Hellsten U."/>
            <person name="Lyons J.B."/>
            <person name="Simakov O."/>
            <person name="Putnam N."/>
            <person name="Stites J."/>
            <person name="Kuroki Y."/>
            <person name="Tanaka T."/>
            <person name="Michiue T."/>
            <person name="Watanabe M."/>
            <person name="Bogdanovic O."/>
            <person name="Lister R."/>
            <person name="Georgiou G."/>
            <person name="Paranjpe S.S."/>
            <person name="van Kruijsbergen I."/>
            <person name="Shu S."/>
            <person name="Carlson J."/>
            <person name="Kinoshita T."/>
            <person name="Ohta Y."/>
            <person name="Mawaribuchi S."/>
            <person name="Jenkins J."/>
            <person name="Grimwood J."/>
            <person name="Schmutz J."/>
            <person name="Mitros T."/>
            <person name="Mozaffari S.V."/>
            <person name="Suzuki Y."/>
            <person name="Haramoto Y."/>
            <person name="Yamamoto T.S."/>
            <person name="Takagi C."/>
            <person name="Heald R."/>
            <person name="Miller K."/>
            <person name="Haudenschild C."/>
            <person name="Kitzman J."/>
            <person name="Nakayama T."/>
            <person name="Izutsu Y."/>
            <person name="Robert J."/>
            <person name="Fortriede J."/>
            <person name="Burns K."/>
            <person name="Lotay V."/>
            <person name="Karimi K."/>
            <person name="Yasuoka Y."/>
            <person name="Dichmann D.S."/>
            <person name="Flajnik M.F."/>
            <person name="Houston D.W."/>
            <person name="Shendure J."/>
            <person name="DuPasquier L."/>
            <person name="Vize P.D."/>
            <person name="Zorn A.M."/>
            <person name="Ito M."/>
            <person name="Marcotte E.M."/>
            <person name="Wallingford J.B."/>
            <person name="Ito Y."/>
            <person name="Asashima M."/>
            <person name="Ueno N."/>
            <person name="Matsuda Y."/>
            <person name="Veenstra G.J."/>
            <person name="Fujiyama A."/>
            <person name="Harland R.M."/>
            <person name="Taira M."/>
            <person name="Rokhsar D.S."/>
        </authorList>
    </citation>
    <scope>NUCLEOTIDE SEQUENCE [LARGE SCALE GENOMIC DNA]</scope>
    <source>
        <strain evidence="2">J</strain>
    </source>
</reference>
<proteinExistence type="predicted"/>
<accession>A0A974E0F3</accession>